<dbReference type="EMBL" id="PIOD01000005">
    <property type="protein sequence ID" value="RDW20734.1"/>
    <property type="molecule type" value="Genomic_DNA"/>
</dbReference>
<organism evidence="10 11">
    <name type="scientific">Oceanobacillus chungangensis</name>
    <dbReference type="NCBI Taxonomy" id="1229152"/>
    <lineage>
        <taxon>Bacteria</taxon>
        <taxon>Bacillati</taxon>
        <taxon>Bacillota</taxon>
        <taxon>Bacilli</taxon>
        <taxon>Bacillales</taxon>
        <taxon>Bacillaceae</taxon>
        <taxon>Oceanobacillus</taxon>
    </lineage>
</organism>
<dbReference type="InterPro" id="IPR012703">
    <property type="entry name" value="NH2EtPonate_pyrv_transaminase"/>
</dbReference>
<dbReference type="PANTHER" id="PTHR42778">
    <property type="entry name" value="2-AMINOETHYLPHOSPHONATE--PYRUVATE TRANSAMINASE"/>
    <property type="match status" value="1"/>
</dbReference>
<dbReference type="SUPFAM" id="SSF53448">
    <property type="entry name" value="Nucleotide-diphospho-sugar transferases"/>
    <property type="match status" value="1"/>
</dbReference>
<dbReference type="Pfam" id="PF12804">
    <property type="entry name" value="NTP_transf_3"/>
    <property type="match status" value="1"/>
</dbReference>
<keyword evidence="11" id="KW-1185">Reference proteome</keyword>
<proteinExistence type="inferred from homology"/>
<dbReference type="InterPro" id="IPR000192">
    <property type="entry name" value="Aminotrans_V_dom"/>
</dbReference>
<dbReference type="CDD" id="cd02523">
    <property type="entry name" value="PC_cytidylyltransferase"/>
    <property type="match status" value="1"/>
</dbReference>
<dbReference type="OrthoDB" id="389074at2"/>
<evidence type="ECO:0000256" key="5">
    <source>
        <dbReference type="ARBA" id="ARBA00023317"/>
    </source>
</evidence>
<keyword evidence="4 7" id="KW-0663">Pyridoxal phosphate</keyword>
<evidence type="ECO:0000256" key="7">
    <source>
        <dbReference type="HAMAP-Rule" id="MF_01376"/>
    </source>
</evidence>
<evidence type="ECO:0000313" key="11">
    <source>
        <dbReference type="Proteomes" id="UP000256520"/>
    </source>
</evidence>
<feature type="domain" description="Aminotransferase class V" evidence="8">
    <location>
        <begin position="281"/>
        <end position="575"/>
    </location>
</feature>
<dbReference type="NCBIfam" id="NF010006">
    <property type="entry name" value="PRK13479.1"/>
    <property type="match status" value="1"/>
</dbReference>
<comment type="similarity">
    <text evidence="7">Belongs to the class-V pyridoxal-phosphate-dependent aminotransferase family. PhnW subfamily.</text>
</comment>
<keyword evidence="5 7" id="KW-0670">Pyruvate</keyword>
<dbReference type="Gene3D" id="3.90.550.10">
    <property type="entry name" value="Spore Coat Polysaccharide Biosynthesis Protein SpsA, Chain A"/>
    <property type="match status" value="1"/>
</dbReference>
<comment type="subunit">
    <text evidence="7">Homodimer.</text>
</comment>
<dbReference type="InterPro" id="IPR015422">
    <property type="entry name" value="PyrdxlP-dep_Trfase_small"/>
</dbReference>
<comment type="caution">
    <text evidence="10">The sequence shown here is derived from an EMBL/GenBank/DDBJ whole genome shotgun (WGS) entry which is preliminary data.</text>
</comment>
<dbReference type="Pfam" id="PF00266">
    <property type="entry name" value="Aminotran_5"/>
    <property type="match status" value="1"/>
</dbReference>
<reference evidence="11" key="1">
    <citation type="submission" date="2017-11" db="EMBL/GenBank/DDBJ databases">
        <authorList>
            <person name="Zhu W."/>
        </authorList>
    </citation>
    <scope>NUCLEOTIDE SEQUENCE [LARGE SCALE GENOMIC DNA]</scope>
    <source>
        <strain evidence="11">CAU 1051</strain>
    </source>
</reference>
<dbReference type="InterPro" id="IPR029044">
    <property type="entry name" value="Nucleotide-diphossugar_trans"/>
</dbReference>
<keyword evidence="3 7" id="KW-0808">Transferase</keyword>
<dbReference type="GO" id="GO:0047304">
    <property type="term" value="F:2-aminoethylphosphonate-pyruvate transaminase activity"/>
    <property type="evidence" value="ECO:0007669"/>
    <property type="project" value="UniProtKB-UniRule"/>
</dbReference>
<evidence type="ECO:0000259" key="8">
    <source>
        <dbReference type="Pfam" id="PF00266"/>
    </source>
</evidence>
<sequence length="619" mass="70348">MVKTAVILAAGMGERIRERTGDHPKGFLLLDGKPLIEHSILKLLDAGIESIIIGTGYEKEAYEELAVKYPEIECVYNADYETTGSMYTLYKLKDVIKEDFLLLESDLIYEKEALNIVISHPCENVILASKFTNSGDEVYIEADDNQYLINMSKDKQVLNHVSSELVGITKLANATFHKLCSYLEKTVKDFHKMHYEEALVSIAKEIAIFVQQESNIVWCEVDMEEHWQRAINFIYPLIKEKENVVQKVNRKILLNPGPATTTDTVKYAQIVEDICPREEAFSDVMEFVADALTAFVANLEDYTTVLFSGSGTAAVESILSSVIRDDALLIINNGAYGERMCKIASAYGLKFYNFISPADQAINLRLLETFIQNSKLKISHIAVVHCETSTGLLNDIESLGQLCEKHHLSLIVDAMSAFAAIPIDMKEMNISYLAASSNKNLQGMAGVSFVVANKEQVESLKNARRRNVYLNLYNQYAHFKATKQMQFTPPVQTLYALKQAIIETKWETIEGRYERYSKSWETLIEGITRLGMKHLVDRKNHSKIITSIIEPSHPNYNFYEMHDFFYERGITIYPGKVDKQKTFRVANIGNISSIDMEKFIDLLEEFLNELKEPNESEKI</sequence>
<dbReference type="GO" id="GO:0019700">
    <property type="term" value="P:organic phosphonate catabolic process"/>
    <property type="evidence" value="ECO:0007669"/>
    <property type="project" value="InterPro"/>
</dbReference>
<dbReference type="SUPFAM" id="SSF53383">
    <property type="entry name" value="PLP-dependent transferases"/>
    <property type="match status" value="1"/>
</dbReference>
<gene>
    <name evidence="7" type="primary">phnW</name>
    <name evidence="10" type="ORF">CWR45_05780</name>
</gene>
<comment type="function">
    <text evidence="7">Involved in phosphonate degradation.</text>
</comment>
<dbReference type="InterPro" id="IPR025877">
    <property type="entry name" value="MobA-like_NTP_Trfase"/>
</dbReference>
<evidence type="ECO:0000256" key="3">
    <source>
        <dbReference type="ARBA" id="ARBA00022679"/>
    </source>
</evidence>
<comment type="cofactor">
    <cofactor evidence="1 7">
        <name>pyridoxal 5'-phosphate</name>
        <dbReference type="ChEBI" id="CHEBI:597326"/>
    </cofactor>
</comment>
<name>A0A3D8PXI4_9BACI</name>
<dbReference type="EC" id="2.6.1.37" evidence="7"/>
<dbReference type="Gene3D" id="3.40.640.10">
    <property type="entry name" value="Type I PLP-dependent aspartate aminotransferase-like (Major domain)"/>
    <property type="match status" value="1"/>
</dbReference>
<feature type="domain" description="MobA-like NTP transferase" evidence="9">
    <location>
        <begin position="5"/>
        <end position="116"/>
    </location>
</feature>
<evidence type="ECO:0000313" key="10">
    <source>
        <dbReference type="EMBL" id="RDW20734.1"/>
    </source>
</evidence>
<evidence type="ECO:0000256" key="2">
    <source>
        <dbReference type="ARBA" id="ARBA00022576"/>
    </source>
</evidence>
<evidence type="ECO:0000256" key="1">
    <source>
        <dbReference type="ARBA" id="ARBA00001933"/>
    </source>
</evidence>
<keyword evidence="2 7" id="KW-0032">Aminotransferase</keyword>
<dbReference type="InterPro" id="IPR015424">
    <property type="entry name" value="PyrdxlP-dep_Trfase"/>
</dbReference>
<feature type="modified residue" description="N6-(pyridoxal phosphate)lysine" evidence="7">
    <location>
        <position position="439"/>
    </location>
</feature>
<comment type="catalytic activity">
    <reaction evidence="6 7">
        <text>(2-aminoethyl)phosphonate + pyruvate = phosphonoacetaldehyde + L-alanine</text>
        <dbReference type="Rhea" id="RHEA:17021"/>
        <dbReference type="ChEBI" id="CHEBI:15361"/>
        <dbReference type="ChEBI" id="CHEBI:57418"/>
        <dbReference type="ChEBI" id="CHEBI:57972"/>
        <dbReference type="ChEBI" id="CHEBI:58383"/>
        <dbReference type="EC" id="2.6.1.37"/>
    </reaction>
</comment>
<dbReference type="GO" id="GO:0016779">
    <property type="term" value="F:nucleotidyltransferase activity"/>
    <property type="evidence" value="ECO:0007669"/>
    <property type="project" value="UniProtKB-ARBA"/>
</dbReference>
<dbReference type="Gene3D" id="3.90.1150.10">
    <property type="entry name" value="Aspartate Aminotransferase, domain 1"/>
    <property type="match status" value="1"/>
</dbReference>
<evidence type="ECO:0000256" key="4">
    <source>
        <dbReference type="ARBA" id="ARBA00022898"/>
    </source>
</evidence>
<dbReference type="HAMAP" id="MF_01376">
    <property type="entry name" value="PhnW_aminotrans_5"/>
    <property type="match status" value="1"/>
</dbReference>
<protein>
    <recommendedName>
        <fullName evidence="7">2-aminoethylphosphonate--pyruvate transaminase</fullName>
        <ecNumber evidence="7">2.6.1.37</ecNumber>
    </recommendedName>
    <alternativeName>
        <fullName evidence="7">2-aminoethylphosphonate aminotransferase</fullName>
    </alternativeName>
    <alternativeName>
        <fullName evidence="7">AEP transaminase</fullName>
        <shortName evidence="7">AEPT</shortName>
    </alternativeName>
</protein>
<dbReference type="PANTHER" id="PTHR42778:SF1">
    <property type="entry name" value="2-AMINOETHYLPHOSPHONATE--PYRUVATE TRANSAMINASE"/>
    <property type="match status" value="1"/>
</dbReference>
<evidence type="ECO:0000256" key="6">
    <source>
        <dbReference type="ARBA" id="ARBA00049460"/>
    </source>
</evidence>
<dbReference type="RefSeq" id="WP_115748885.1">
    <property type="nucleotide sequence ID" value="NZ_PIOD01000005.1"/>
</dbReference>
<dbReference type="InterPro" id="IPR015421">
    <property type="entry name" value="PyrdxlP-dep_Trfase_major"/>
</dbReference>
<dbReference type="AlphaFoldDB" id="A0A3D8PXI4"/>
<evidence type="ECO:0000259" key="9">
    <source>
        <dbReference type="Pfam" id="PF12804"/>
    </source>
</evidence>
<accession>A0A3D8PXI4</accession>
<dbReference type="Proteomes" id="UP000256520">
    <property type="component" value="Unassembled WGS sequence"/>
</dbReference>
<dbReference type="NCBIfam" id="TIGR03301">
    <property type="entry name" value="PhnW-AepZ"/>
    <property type="match status" value="1"/>
</dbReference>